<dbReference type="PROSITE" id="PS50893">
    <property type="entry name" value="ABC_TRANSPORTER_2"/>
    <property type="match status" value="1"/>
</dbReference>
<keyword evidence="5" id="KW-0547">Nucleotide-binding</keyword>
<dbReference type="EMBL" id="CP054212">
    <property type="protein sequence ID" value="QKJ86474.1"/>
    <property type="molecule type" value="Genomic_DNA"/>
</dbReference>
<dbReference type="PANTHER" id="PTHR43423:SF12">
    <property type="entry name" value="IRON EXPORT ATP-BINDING PROTEIN FETA-RELATED"/>
    <property type="match status" value="1"/>
</dbReference>
<organism evidence="10 11">
    <name type="scientific">Paramixta manurensis</name>
    <dbReference type="NCBI Taxonomy" id="2740817"/>
    <lineage>
        <taxon>Bacteria</taxon>
        <taxon>Pseudomonadati</taxon>
        <taxon>Pseudomonadota</taxon>
        <taxon>Gammaproteobacteria</taxon>
        <taxon>Enterobacterales</taxon>
        <taxon>Erwiniaceae</taxon>
        <taxon>Paramixta</taxon>
    </lineage>
</organism>
<comment type="similarity">
    <text evidence="1">Belongs to the ABC transporter superfamily. Drug exporter-2 (TC 3.A.1.117) family.</text>
</comment>
<keyword evidence="6 10" id="KW-0067">ATP-binding</keyword>
<dbReference type="InterPro" id="IPR015856">
    <property type="entry name" value="ABC_transpr_CbiO/EcfA_su"/>
</dbReference>
<evidence type="ECO:0000313" key="10">
    <source>
        <dbReference type="EMBL" id="QKJ86474.1"/>
    </source>
</evidence>
<dbReference type="GO" id="GO:0016887">
    <property type="term" value="F:ATP hydrolysis activity"/>
    <property type="evidence" value="ECO:0007669"/>
    <property type="project" value="InterPro"/>
</dbReference>
<dbReference type="InterPro" id="IPR003593">
    <property type="entry name" value="AAA+_ATPase"/>
</dbReference>
<dbReference type="KEGG" id="pmak:PMPD1_1519"/>
<evidence type="ECO:0000256" key="3">
    <source>
        <dbReference type="ARBA" id="ARBA00022475"/>
    </source>
</evidence>
<evidence type="ECO:0000256" key="1">
    <source>
        <dbReference type="ARBA" id="ARBA00006526"/>
    </source>
</evidence>
<dbReference type="Gene3D" id="3.40.50.300">
    <property type="entry name" value="P-loop containing nucleotide triphosphate hydrolases"/>
    <property type="match status" value="1"/>
</dbReference>
<dbReference type="SUPFAM" id="SSF52540">
    <property type="entry name" value="P-loop containing nucleoside triphosphate hydrolases"/>
    <property type="match status" value="1"/>
</dbReference>
<dbReference type="NCBIfam" id="NF007601">
    <property type="entry name" value="PRK10247.1"/>
    <property type="match status" value="1"/>
</dbReference>
<gene>
    <name evidence="10" type="ORF">PMPD1_1519</name>
</gene>
<dbReference type="GO" id="GO:0005524">
    <property type="term" value="F:ATP binding"/>
    <property type="evidence" value="ECO:0007669"/>
    <property type="project" value="UniProtKB-KW"/>
</dbReference>
<dbReference type="GO" id="GO:0016020">
    <property type="term" value="C:membrane"/>
    <property type="evidence" value="ECO:0007669"/>
    <property type="project" value="InterPro"/>
</dbReference>
<evidence type="ECO:0000256" key="7">
    <source>
        <dbReference type="ARBA" id="ARBA00022967"/>
    </source>
</evidence>
<evidence type="ECO:0000259" key="9">
    <source>
        <dbReference type="PROSITE" id="PS50893"/>
    </source>
</evidence>
<keyword evidence="8" id="KW-0472">Membrane</keyword>
<dbReference type="InterPro" id="IPR027417">
    <property type="entry name" value="P-loop_NTPase"/>
</dbReference>
<evidence type="ECO:0000256" key="8">
    <source>
        <dbReference type="ARBA" id="ARBA00023136"/>
    </source>
</evidence>
<evidence type="ECO:0000313" key="11">
    <source>
        <dbReference type="Proteomes" id="UP000505325"/>
    </source>
</evidence>
<dbReference type="PANTHER" id="PTHR43423">
    <property type="entry name" value="ABC TRANSPORTER I FAMILY MEMBER 17"/>
    <property type="match status" value="1"/>
</dbReference>
<dbReference type="Proteomes" id="UP000505325">
    <property type="component" value="Chromosome"/>
</dbReference>
<dbReference type="PROSITE" id="PS00211">
    <property type="entry name" value="ABC_TRANSPORTER_1"/>
    <property type="match status" value="1"/>
</dbReference>
<evidence type="ECO:0000256" key="6">
    <source>
        <dbReference type="ARBA" id="ARBA00022840"/>
    </source>
</evidence>
<proteinExistence type="inferred from homology"/>
<sequence length="220" mass="24383">MSRRSPLLTVNNLSYLQQGVTLLAPISFELALGEQVMLSGPSGCGKSTLLKLIASLLTPSGGRIALHGRDSAEFKPEAWRQQVSYCFQTPSLFGETVYANLAFPYVIRQQPVVREPLINWLARLGLPAAILDKPIASLSGGERQRVALLRNLQFMPAVLLLDEVTSALDDSNKQLVRELIRSLRQEHPLTVLWVSHDREEIAEATRVITMTPATQRSRVS</sequence>
<reference evidence="10 11" key="1">
    <citation type="submission" date="2020-06" db="EMBL/GenBank/DDBJ databases">
        <title>Genome sequence of Paramixta manurensis strain PD-1.</title>
        <authorList>
            <person name="Lee C.W."/>
            <person name="Kim J."/>
        </authorList>
    </citation>
    <scope>NUCLEOTIDE SEQUENCE [LARGE SCALE GENOMIC DNA]</scope>
    <source>
        <strain evidence="10 11">PD-1</strain>
    </source>
</reference>
<accession>A0A6M8UA92</accession>
<dbReference type="Pfam" id="PF00005">
    <property type="entry name" value="ABC_tran"/>
    <property type="match status" value="1"/>
</dbReference>
<evidence type="ECO:0000256" key="4">
    <source>
        <dbReference type="ARBA" id="ARBA00022519"/>
    </source>
</evidence>
<keyword evidence="7" id="KW-1278">Translocase</keyword>
<name>A0A6M8UA92_9GAMM</name>
<dbReference type="InterPro" id="IPR017871">
    <property type="entry name" value="ABC_transporter-like_CS"/>
</dbReference>
<protein>
    <submittedName>
        <fullName evidence="10">Iron ABC transporter ATP-binding protein FetA</fullName>
    </submittedName>
</protein>
<evidence type="ECO:0000256" key="5">
    <source>
        <dbReference type="ARBA" id="ARBA00022741"/>
    </source>
</evidence>
<dbReference type="RefSeq" id="WP_173633494.1">
    <property type="nucleotide sequence ID" value="NZ_CP054212.1"/>
</dbReference>
<keyword evidence="11" id="KW-1185">Reference proteome</keyword>
<keyword evidence="3" id="KW-1003">Cell membrane</keyword>
<keyword evidence="4" id="KW-0997">Cell inner membrane</keyword>
<dbReference type="InterPro" id="IPR003439">
    <property type="entry name" value="ABC_transporter-like_ATP-bd"/>
</dbReference>
<feature type="domain" description="ABC transporter" evidence="9">
    <location>
        <begin position="8"/>
        <end position="220"/>
    </location>
</feature>
<dbReference type="GO" id="GO:0055085">
    <property type="term" value="P:transmembrane transport"/>
    <property type="evidence" value="ECO:0007669"/>
    <property type="project" value="InterPro"/>
</dbReference>
<keyword evidence="2" id="KW-0813">Transport</keyword>
<dbReference type="AlphaFoldDB" id="A0A6M8UA92"/>
<dbReference type="CDD" id="cd03225">
    <property type="entry name" value="ABC_cobalt_CbiO_domain1"/>
    <property type="match status" value="1"/>
</dbReference>
<dbReference type="SMART" id="SM00382">
    <property type="entry name" value="AAA"/>
    <property type="match status" value="1"/>
</dbReference>
<evidence type="ECO:0000256" key="2">
    <source>
        <dbReference type="ARBA" id="ARBA00022448"/>
    </source>
</evidence>